<sequence>MADGIPLPYDEDESAWAADDEYTEEDFATLAAFLFARIDPLILAGQLSGEIDPTIQALNDVVRTLLGQARAFRQWDNEPALASTWDALTTIAQPWRHHPDFRPGWERE</sequence>
<comment type="caution">
    <text evidence="1">The sequence shown here is derived from an EMBL/GenBank/DDBJ whole genome shotgun (WGS) entry which is preliminary data.</text>
</comment>
<protein>
    <submittedName>
        <fullName evidence="1">Uncharacterized protein</fullName>
    </submittedName>
</protein>
<keyword evidence="2" id="KW-1185">Reference proteome</keyword>
<name>A0ABW2E7G5_9ACTN</name>
<evidence type="ECO:0000313" key="2">
    <source>
        <dbReference type="Proteomes" id="UP001596409"/>
    </source>
</evidence>
<proteinExistence type="predicted"/>
<dbReference type="RefSeq" id="WP_189880691.1">
    <property type="nucleotide sequence ID" value="NZ_BMWA01000047.1"/>
</dbReference>
<dbReference type="EMBL" id="JBHSYM010000048">
    <property type="protein sequence ID" value="MFC7014353.1"/>
    <property type="molecule type" value="Genomic_DNA"/>
</dbReference>
<dbReference type="Proteomes" id="UP001596409">
    <property type="component" value="Unassembled WGS sequence"/>
</dbReference>
<organism evidence="1 2">
    <name type="scientific">Streptomyces viridiviolaceus</name>
    <dbReference type="NCBI Taxonomy" id="68282"/>
    <lineage>
        <taxon>Bacteria</taxon>
        <taxon>Bacillati</taxon>
        <taxon>Actinomycetota</taxon>
        <taxon>Actinomycetes</taxon>
        <taxon>Kitasatosporales</taxon>
        <taxon>Streptomycetaceae</taxon>
        <taxon>Streptomyces</taxon>
    </lineage>
</organism>
<reference evidence="2" key="1">
    <citation type="journal article" date="2019" name="Int. J. Syst. Evol. Microbiol.">
        <title>The Global Catalogue of Microorganisms (GCM) 10K type strain sequencing project: providing services to taxonomists for standard genome sequencing and annotation.</title>
        <authorList>
            <consortium name="The Broad Institute Genomics Platform"/>
            <consortium name="The Broad Institute Genome Sequencing Center for Infectious Disease"/>
            <person name="Wu L."/>
            <person name="Ma J."/>
        </authorList>
    </citation>
    <scope>NUCLEOTIDE SEQUENCE [LARGE SCALE GENOMIC DNA]</scope>
    <source>
        <strain evidence="2">JCM 4855</strain>
    </source>
</reference>
<accession>A0ABW2E7G5</accession>
<evidence type="ECO:0000313" key="1">
    <source>
        <dbReference type="EMBL" id="MFC7014353.1"/>
    </source>
</evidence>
<gene>
    <name evidence="1" type="ORF">ACFQMH_22030</name>
</gene>